<dbReference type="PANTHER" id="PTHR47966:SF51">
    <property type="entry name" value="BETA-SITE APP-CLEAVING ENZYME, ISOFORM A-RELATED"/>
    <property type="match status" value="1"/>
</dbReference>
<dbReference type="FunFam" id="2.40.70.10:FF:000115">
    <property type="entry name" value="Lysosomal aspartic protease"/>
    <property type="match status" value="1"/>
</dbReference>
<dbReference type="Gene3D" id="2.60.40.1960">
    <property type="match status" value="1"/>
</dbReference>
<dbReference type="Gene3D" id="2.40.70.10">
    <property type="entry name" value="Acid Proteases"/>
    <property type="match status" value="3"/>
</dbReference>
<accession>A0AAV4DG22</accession>
<evidence type="ECO:0000256" key="2">
    <source>
        <dbReference type="ARBA" id="ARBA00022670"/>
    </source>
</evidence>
<dbReference type="PANTHER" id="PTHR47966">
    <property type="entry name" value="BETA-SITE APP-CLEAVING ENZYME, ISOFORM A-RELATED"/>
    <property type="match status" value="1"/>
</dbReference>
<evidence type="ECO:0000256" key="3">
    <source>
        <dbReference type="ARBA" id="ARBA00022750"/>
    </source>
</evidence>
<evidence type="ECO:0000313" key="11">
    <source>
        <dbReference type="Proteomes" id="UP000735302"/>
    </source>
</evidence>
<dbReference type="SUPFAM" id="SSF50630">
    <property type="entry name" value="Acid proteases"/>
    <property type="match status" value="1"/>
</dbReference>
<name>A0AAV4DG22_9GAST</name>
<dbReference type="Proteomes" id="UP000735302">
    <property type="component" value="Unassembled WGS sequence"/>
</dbReference>
<keyword evidence="2 7" id="KW-0645">Protease</keyword>
<dbReference type="GO" id="GO:0004190">
    <property type="term" value="F:aspartic-type endopeptidase activity"/>
    <property type="evidence" value="ECO:0007669"/>
    <property type="project" value="UniProtKB-KW"/>
</dbReference>
<evidence type="ECO:0000256" key="1">
    <source>
        <dbReference type="ARBA" id="ARBA00007447"/>
    </source>
</evidence>
<dbReference type="AlphaFoldDB" id="A0AAV4DG22"/>
<dbReference type="InterPro" id="IPR001969">
    <property type="entry name" value="Aspartic_peptidase_AS"/>
</dbReference>
<dbReference type="InterPro" id="IPR021109">
    <property type="entry name" value="Peptidase_aspartic_dom_sf"/>
</dbReference>
<dbReference type="InterPro" id="IPR033121">
    <property type="entry name" value="PEPTIDASE_A1"/>
</dbReference>
<evidence type="ECO:0000256" key="8">
    <source>
        <dbReference type="SAM" id="MobiDB-lite"/>
    </source>
</evidence>
<feature type="compositionally biased region" description="Acidic residues" evidence="8">
    <location>
        <begin position="127"/>
        <end position="141"/>
    </location>
</feature>
<feature type="active site" evidence="5">
    <location>
        <position position="373"/>
    </location>
</feature>
<keyword evidence="6" id="KW-1015">Disulfide bond</keyword>
<feature type="active site" evidence="5">
    <location>
        <position position="58"/>
    </location>
</feature>
<reference evidence="10 11" key="1">
    <citation type="journal article" date="2021" name="Elife">
        <title>Chloroplast acquisition without the gene transfer in kleptoplastic sea slugs, Plakobranchus ocellatus.</title>
        <authorList>
            <person name="Maeda T."/>
            <person name="Takahashi S."/>
            <person name="Yoshida T."/>
            <person name="Shimamura S."/>
            <person name="Takaki Y."/>
            <person name="Nagai Y."/>
            <person name="Toyoda A."/>
            <person name="Suzuki Y."/>
            <person name="Arimoto A."/>
            <person name="Ishii H."/>
            <person name="Satoh N."/>
            <person name="Nishiyama T."/>
            <person name="Hasebe M."/>
            <person name="Maruyama T."/>
            <person name="Minagawa J."/>
            <person name="Obokata J."/>
            <person name="Shigenobu S."/>
        </authorList>
    </citation>
    <scope>NUCLEOTIDE SEQUENCE [LARGE SCALE GENOMIC DNA]</scope>
</reference>
<comment type="similarity">
    <text evidence="1 7">Belongs to the peptidase A1 family.</text>
</comment>
<keyword evidence="3 7" id="KW-0064">Aspartyl protease</keyword>
<proteinExistence type="inferred from homology"/>
<feature type="disulfide bond" evidence="6">
    <location>
        <begin position="364"/>
        <end position="368"/>
    </location>
</feature>
<dbReference type="PROSITE" id="PS51767">
    <property type="entry name" value="PEPTIDASE_A1"/>
    <property type="match status" value="1"/>
</dbReference>
<organism evidence="10 11">
    <name type="scientific">Plakobranchus ocellatus</name>
    <dbReference type="NCBI Taxonomy" id="259542"/>
    <lineage>
        <taxon>Eukaryota</taxon>
        <taxon>Metazoa</taxon>
        <taxon>Spiralia</taxon>
        <taxon>Lophotrochozoa</taxon>
        <taxon>Mollusca</taxon>
        <taxon>Gastropoda</taxon>
        <taxon>Heterobranchia</taxon>
        <taxon>Euthyneura</taxon>
        <taxon>Panpulmonata</taxon>
        <taxon>Sacoglossa</taxon>
        <taxon>Placobranchoidea</taxon>
        <taxon>Plakobranchidae</taxon>
        <taxon>Plakobranchus</taxon>
    </lineage>
</organism>
<evidence type="ECO:0000256" key="6">
    <source>
        <dbReference type="PIRSR" id="PIRSR601461-2"/>
    </source>
</evidence>
<dbReference type="GO" id="GO:0006508">
    <property type="term" value="P:proteolysis"/>
    <property type="evidence" value="ECO:0007669"/>
    <property type="project" value="UniProtKB-KW"/>
</dbReference>
<evidence type="ECO:0000256" key="4">
    <source>
        <dbReference type="ARBA" id="ARBA00022801"/>
    </source>
</evidence>
<feature type="region of interest" description="Disordered" evidence="8">
    <location>
        <begin position="107"/>
        <end position="175"/>
    </location>
</feature>
<dbReference type="EMBL" id="BLXT01007857">
    <property type="protein sequence ID" value="GFO43119.1"/>
    <property type="molecule type" value="Genomic_DNA"/>
</dbReference>
<gene>
    <name evidence="10" type="ORF">PoB_006962400</name>
</gene>
<dbReference type="Pfam" id="PF00026">
    <property type="entry name" value="Asp"/>
    <property type="match status" value="2"/>
</dbReference>
<evidence type="ECO:0000313" key="10">
    <source>
        <dbReference type="EMBL" id="GFO43119.1"/>
    </source>
</evidence>
<evidence type="ECO:0000256" key="7">
    <source>
        <dbReference type="RuleBase" id="RU000454"/>
    </source>
</evidence>
<evidence type="ECO:0000256" key="5">
    <source>
        <dbReference type="PIRSR" id="PIRSR601461-1"/>
    </source>
</evidence>
<sequence length="529" mass="58784">MNPEHRATSFLTRLRRSSASLTPNEEMAEVNITNYNDAEFYGPIRIGTPGQVLNVIFDTSSADFWVPSVNCPQTNVPCLICWSCRARFPTTETISIVTASDGCPSRFSSITDDDPDLNFLTQKAVNDDDDEEEEEEEEEEKEDRSRRRRRKKTGAGGGAKTEKKTKTVEDEEEEDIEDDYYLTTMSLENGTSNCMILFSLTIFPEFHRKYINAASKTYRHVGKLFDIKYKRGKVLGFQSKDTVTVAGLPVKKQIFGEAMLQSEIFLEIAADGILGMGFSSLSQMGQPTVFDNMLSQGLVHSPVFSFYLSSHEKTPGGAGSVLTLGGTNPDLYTGNFTFVDVTFAQLWQFKLDGVKIPDKGESFCQKRCSAIVDSGSALITGPQEQTDKLNKKLGGSLHRYVPGMWVINCNRISEMPDVEFVVNETSLTLTSEEYIIKNIRGFRSNFEELKLPLNRSQSAVVILQECRLGEGQSPACGYTLLLPWGLGRAPHSKGTRFSEIDLKTGLHAAAATISLENTLTICSLSRRTL</sequence>
<keyword evidence="11" id="KW-1185">Reference proteome</keyword>
<dbReference type="PRINTS" id="PR00792">
    <property type="entry name" value="PEPSIN"/>
</dbReference>
<comment type="caution">
    <text evidence="10">The sequence shown here is derived from an EMBL/GenBank/DDBJ whole genome shotgun (WGS) entry which is preliminary data.</text>
</comment>
<keyword evidence="4 7" id="KW-0378">Hydrolase</keyword>
<dbReference type="PROSITE" id="PS00141">
    <property type="entry name" value="ASP_PROTEASE"/>
    <property type="match status" value="1"/>
</dbReference>
<evidence type="ECO:0000259" key="9">
    <source>
        <dbReference type="PROSITE" id="PS51767"/>
    </source>
</evidence>
<dbReference type="InterPro" id="IPR001461">
    <property type="entry name" value="Aspartic_peptidase_A1"/>
</dbReference>
<protein>
    <submittedName>
        <fullName evidence="10">Cathepsin d-like aspartic protease</fullName>
    </submittedName>
</protein>
<feature type="domain" description="Peptidase A1" evidence="9">
    <location>
        <begin position="40"/>
        <end position="489"/>
    </location>
</feature>